<evidence type="ECO:0000313" key="4">
    <source>
        <dbReference type="EMBL" id="OCW24780.1"/>
    </source>
</evidence>
<accession>A0A2T4FMP8</accession>
<name>A0A2T4FMP8_9PSED</name>
<gene>
    <name evidence="4" type="ORF">BBG20_17020</name>
    <name evidence="5" type="ORF">C9382_27055</name>
</gene>
<dbReference type="CDD" id="cd06257">
    <property type="entry name" value="DnaJ"/>
    <property type="match status" value="1"/>
</dbReference>
<dbReference type="PROSITE" id="PS50076">
    <property type="entry name" value="DNAJ_2"/>
    <property type="match status" value="1"/>
</dbReference>
<dbReference type="InterPro" id="IPR001623">
    <property type="entry name" value="DnaJ_domain"/>
</dbReference>
<dbReference type="EMBL" id="PYWW01000055">
    <property type="protein sequence ID" value="PTC24696.1"/>
    <property type="molecule type" value="Genomic_DNA"/>
</dbReference>
<evidence type="ECO:0000313" key="5">
    <source>
        <dbReference type="EMBL" id="PTC24696.1"/>
    </source>
</evidence>
<evidence type="ECO:0000256" key="1">
    <source>
        <dbReference type="ARBA" id="ARBA00023186"/>
    </source>
</evidence>
<dbReference type="OrthoDB" id="5524449at2"/>
<sequence length="515" mass="57837">MTCWNVLGLPPDADSRTIKRTYAALLKKTRPDDDPEGFQRLREAYEAALTWSEDPQEADEVIIETHGETLAERYQAALGNGGALHFEIHLLLRDIEGDLNPEDTRWAFETFNWLTAWQRLELPAELVEKLERKHRAALQQPLREALEHKDEAAFLAAYAARDEHPWVNNHPHAEWFNHWLARLLAQSHYWSSAVFEAVCAGQHWHGGAGHDCPADEWTLLLRRQQAPIFMARQRALAAEAPNTPQQRAARLLLAPLSLGQRRAFAQRFNEHDWKACQALSADIYADHVAEAEAMPGGTVYFWQGWDTAMDTWPWIVALVLSCLVGALAKAETLAGNVVPTLGYGVLWAFAAVIGAGVAWQAWRPLAHQYRVLDEQLSQRLPRWLSPTHLPLLPIRDLVPGLILAATLGYVFSPFASLTLVAVLALIGVIKRPLMNSHTPWTARNPRWAALGMALLVILGIVLYAGLALLDSQHRVTRNQGLQPWTERLCSRMPRTDTACQAPATEAQWYGQEATQ</sequence>
<feature type="transmembrane region" description="Helical" evidence="2">
    <location>
        <begin position="340"/>
        <end position="362"/>
    </location>
</feature>
<dbReference type="Proteomes" id="UP000095081">
    <property type="component" value="Unassembled WGS sequence"/>
</dbReference>
<keyword evidence="1" id="KW-0143">Chaperone</keyword>
<organism evidence="5 7">
    <name type="scientific">Pseudomonas aylmerensis</name>
    <dbReference type="NCBI Taxonomy" id="1869229"/>
    <lineage>
        <taxon>Bacteria</taxon>
        <taxon>Pseudomonadati</taxon>
        <taxon>Pseudomonadota</taxon>
        <taxon>Gammaproteobacteria</taxon>
        <taxon>Pseudomonadales</taxon>
        <taxon>Pseudomonadaceae</taxon>
        <taxon>Pseudomonas</taxon>
    </lineage>
</organism>
<evidence type="ECO:0000313" key="6">
    <source>
        <dbReference type="Proteomes" id="UP000095081"/>
    </source>
</evidence>
<dbReference type="EMBL" id="MAUE01000025">
    <property type="protein sequence ID" value="OCW24780.1"/>
    <property type="molecule type" value="Genomic_DNA"/>
</dbReference>
<comment type="caution">
    <text evidence="5">The sequence shown here is derived from an EMBL/GenBank/DDBJ whole genome shotgun (WGS) entry which is preliminary data.</text>
</comment>
<proteinExistence type="predicted"/>
<feature type="transmembrane region" description="Helical" evidence="2">
    <location>
        <begin position="447"/>
        <end position="469"/>
    </location>
</feature>
<keyword evidence="2" id="KW-1133">Transmembrane helix</keyword>
<evidence type="ECO:0000256" key="2">
    <source>
        <dbReference type="SAM" id="Phobius"/>
    </source>
</evidence>
<feature type="transmembrane region" description="Helical" evidence="2">
    <location>
        <begin position="401"/>
        <end position="426"/>
    </location>
</feature>
<dbReference type="AlphaFoldDB" id="A0A2T4FMP8"/>
<dbReference type="SUPFAM" id="SSF46565">
    <property type="entry name" value="Chaperone J-domain"/>
    <property type="match status" value="1"/>
</dbReference>
<reference evidence="4 6" key="1">
    <citation type="submission" date="2016-06" db="EMBL/GenBank/DDBJ databases">
        <title>Draft genome sequence of Pseudomonas sp. S1E40, a novel strain antagonistic activity to fungal plant pathogen.</title>
        <authorList>
            <person name="Tambong J.T."/>
            <person name="Tchagang C."/>
            <person name="Xu R."/>
        </authorList>
    </citation>
    <scope>NUCLEOTIDE SEQUENCE [LARGE SCALE GENOMIC DNA]</scope>
    <source>
        <strain evidence="4 6">S1E40</strain>
    </source>
</reference>
<protein>
    <submittedName>
        <fullName evidence="5">J domain-containing protein</fullName>
    </submittedName>
    <submittedName>
        <fullName evidence="4">Molecular chaperone DnaJ</fullName>
    </submittedName>
</protein>
<reference evidence="5 7" key="2">
    <citation type="submission" date="2018-03" db="EMBL/GenBank/DDBJ databases">
        <title>Diversity of bacteria associated with corn roots inoculated with woodland soils in Canada, and Description of Pseudomonas aylmerense sp. nov.</title>
        <authorList>
            <person name="Tambong J.T."/>
            <person name="Xu R."/>
            <person name="Tchagang C."/>
        </authorList>
    </citation>
    <scope>NUCLEOTIDE SEQUENCE [LARGE SCALE GENOMIC DNA]</scope>
    <source>
        <strain evidence="5 7">S1E44</strain>
    </source>
</reference>
<dbReference type="Gene3D" id="1.10.287.110">
    <property type="entry name" value="DnaJ domain"/>
    <property type="match status" value="1"/>
</dbReference>
<keyword evidence="6" id="KW-1185">Reference proteome</keyword>
<dbReference type="RefSeq" id="WP_065905400.1">
    <property type="nucleotide sequence ID" value="NZ_MAUE01000025.1"/>
</dbReference>
<feature type="transmembrane region" description="Helical" evidence="2">
    <location>
        <begin position="311"/>
        <end position="328"/>
    </location>
</feature>
<evidence type="ECO:0000259" key="3">
    <source>
        <dbReference type="PROSITE" id="PS50076"/>
    </source>
</evidence>
<feature type="domain" description="J" evidence="3">
    <location>
        <begin position="2"/>
        <end position="67"/>
    </location>
</feature>
<evidence type="ECO:0000313" key="7">
    <source>
        <dbReference type="Proteomes" id="UP000240571"/>
    </source>
</evidence>
<keyword evidence="2" id="KW-0812">Transmembrane</keyword>
<dbReference type="Proteomes" id="UP000240571">
    <property type="component" value="Unassembled WGS sequence"/>
</dbReference>
<dbReference type="InterPro" id="IPR036869">
    <property type="entry name" value="J_dom_sf"/>
</dbReference>
<keyword evidence="2" id="KW-0472">Membrane</keyword>